<evidence type="ECO:0000256" key="1">
    <source>
        <dbReference type="SAM" id="SignalP"/>
    </source>
</evidence>
<protein>
    <submittedName>
        <fullName evidence="3">Peptidoglycan-binding protein</fullName>
    </submittedName>
</protein>
<name>A0ABY9IY95_9ACTN</name>
<feature type="signal peptide" evidence="1">
    <location>
        <begin position="1"/>
        <end position="34"/>
    </location>
</feature>
<feature type="domain" description="Peptidoglycan binding-like" evidence="2">
    <location>
        <begin position="62"/>
        <end position="120"/>
    </location>
</feature>
<sequence>MIRTTPPFRRPAQGSALAALVLATALAVAPGAAADESNATPPGSSPVCAFYDGDGLTAFGEQGDRVSQVQCMLANRRYLPWEAVDGVFGARTLAAVQRFQADHPPLVPDGLVGPHTWSALWHA</sequence>
<gene>
    <name evidence="3" type="ORF">P8A19_27435</name>
</gene>
<organism evidence="3 4">
    <name type="scientific">Streptomyces poriferorum</name>
    <dbReference type="NCBI Taxonomy" id="2798799"/>
    <lineage>
        <taxon>Bacteria</taxon>
        <taxon>Bacillati</taxon>
        <taxon>Actinomycetota</taxon>
        <taxon>Actinomycetes</taxon>
        <taxon>Kitasatosporales</taxon>
        <taxon>Streptomycetaceae</taxon>
        <taxon>Streptomyces</taxon>
    </lineage>
</organism>
<dbReference type="RefSeq" id="WP_219568795.1">
    <property type="nucleotide sequence ID" value="NZ_CP120988.1"/>
</dbReference>
<evidence type="ECO:0000313" key="3">
    <source>
        <dbReference type="EMBL" id="WLQ58933.1"/>
    </source>
</evidence>
<dbReference type="InterPro" id="IPR002477">
    <property type="entry name" value="Peptidoglycan-bd-like"/>
</dbReference>
<proteinExistence type="predicted"/>
<dbReference type="Pfam" id="PF01471">
    <property type="entry name" value="PG_binding_1"/>
    <property type="match status" value="1"/>
</dbReference>
<feature type="chain" id="PRO_5045151633" evidence="1">
    <location>
        <begin position="35"/>
        <end position="123"/>
    </location>
</feature>
<accession>A0ABY9IY95</accession>
<reference evidence="3 4" key="1">
    <citation type="submission" date="2023-03" db="EMBL/GenBank/DDBJ databases">
        <title>Isolation and description of six Streptomyces strains from soil environments, able to metabolize different microbial glucans.</title>
        <authorList>
            <person name="Widen T."/>
            <person name="Larsbrink J."/>
        </authorList>
    </citation>
    <scope>NUCLEOTIDE SEQUENCE [LARGE SCALE GENOMIC DNA]</scope>
    <source>
        <strain evidence="3 4">Alt2</strain>
    </source>
</reference>
<evidence type="ECO:0000313" key="4">
    <source>
        <dbReference type="Proteomes" id="UP001235744"/>
    </source>
</evidence>
<dbReference type="EMBL" id="CP120988">
    <property type="protein sequence ID" value="WLQ58933.1"/>
    <property type="molecule type" value="Genomic_DNA"/>
</dbReference>
<dbReference type="Proteomes" id="UP001235744">
    <property type="component" value="Chromosome"/>
</dbReference>
<evidence type="ECO:0000259" key="2">
    <source>
        <dbReference type="Pfam" id="PF01471"/>
    </source>
</evidence>
<keyword evidence="1" id="KW-0732">Signal</keyword>
<keyword evidence="4" id="KW-1185">Reference proteome</keyword>